<feature type="domain" description="DUF4382" evidence="2">
    <location>
        <begin position="31"/>
        <end position="173"/>
    </location>
</feature>
<dbReference type="PROSITE" id="PS51257">
    <property type="entry name" value="PROKAR_LIPOPROTEIN"/>
    <property type="match status" value="1"/>
</dbReference>
<reference evidence="3 4" key="1">
    <citation type="submission" date="2018-10" db="EMBL/GenBank/DDBJ databases">
        <title>Sinomicrobium pectinilyticum sp. nov., a pectinase-producing bacterium isolated from alkaline and saline soil, and emended description of the genus Sinomicrobium.</title>
        <authorList>
            <person name="Cheng B."/>
            <person name="Li C."/>
            <person name="Lai Q."/>
            <person name="Du M."/>
            <person name="Shao Z."/>
            <person name="Xu P."/>
            <person name="Yang C."/>
        </authorList>
    </citation>
    <scope>NUCLEOTIDE SEQUENCE [LARGE SCALE GENOMIC DNA]</scope>
    <source>
        <strain evidence="3 4">5DNS001</strain>
    </source>
</reference>
<dbReference type="Gene3D" id="2.60.40.1120">
    <property type="entry name" value="Carboxypeptidase-like, regulatory domain"/>
    <property type="match status" value="1"/>
</dbReference>
<dbReference type="SUPFAM" id="SSF49452">
    <property type="entry name" value="Starch-binding domain-like"/>
    <property type="match status" value="1"/>
</dbReference>
<protein>
    <submittedName>
        <fullName evidence="3">DUF4382 domain-containing protein</fullName>
    </submittedName>
</protein>
<organism evidence="3 4">
    <name type="scientific">Sinomicrobium pectinilyticum</name>
    <dbReference type="NCBI Taxonomy" id="1084421"/>
    <lineage>
        <taxon>Bacteria</taxon>
        <taxon>Pseudomonadati</taxon>
        <taxon>Bacteroidota</taxon>
        <taxon>Flavobacteriia</taxon>
        <taxon>Flavobacteriales</taxon>
        <taxon>Flavobacteriaceae</taxon>
        <taxon>Sinomicrobium</taxon>
    </lineage>
</organism>
<dbReference type="Proteomes" id="UP000267469">
    <property type="component" value="Unassembled WGS sequence"/>
</dbReference>
<accession>A0A3N0ELF6</accession>
<evidence type="ECO:0000259" key="2">
    <source>
        <dbReference type="Pfam" id="PF14321"/>
    </source>
</evidence>
<dbReference type="InterPro" id="IPR025491">
    <property type="entry name" value="DUF4382"/>
</dbReference>
<dbReference type="RefSeq" id="WP_123215478.1">
    <property type="nucleotide sequence ID" value="NZ_RJTM01000057.1"/>
</dbReference>
<feature type="signal peptide" evidence="1">
    <location>
        <begin position="1"/>
        <end position="18"/>
    </location>
</feature>
<sequence>MKHLRFIIIVMFSGLLLATSCSDDDDDNKQTARVSVKLTDAPGDYEAVNIDVQDVQIKREDSDEEGNWESIGPVEAKVYNLLELTGGINALLAENDIPSGKLEQMRLVLGNENTIVIEGTEIPLTTPSAEQSGLKLNIHETLEAGFTYNFVLDFDVEQSIVNTGAADKFILKPVIRVSTEVSSGIITGTVSPADFQVLASVETSEGEIISAYTDADGSFSLYGVPEGTYTVTLLPDPESGIPEVSVENVTVTKGEISDIGTVDLNM</sequence>
<keyword evidence="4" id="KW-1185">Reference proteome</keyword>
<dbReference type="AlphaFoldDB" id="A0A3N0ELF6"/>
<evidence type="ECO:0000313" key="4">
    <source>
        <dbReference type="Proteomes" id="UP000267469"/>
    </source>
</evidence>
<feature type="chain" id="PRO_5018202126" evidence="1">
    <location>
        <begin position="19"/>
        <end position="266"/>
    </location>
</feature>
<dbReference type="Pfam" id="PF14321">
    <property type="entry name" value="DUF4382"/>
    <property type="match status" value="1"/>
</dbReference>
<dbReference type="InterPro" id="IPR013784">
    <property type="entry name" value="Carb-bd-like_fold"/>
</dbReference>
<dbReference type="EMBL" id="RJTM01000057">
    <property type="protein sequence ID" value="RNL88718.1"/>
    <property type="molecule type" value="Genomic_DNA"/>
</dbReference>
<proteinExistence type="predicted"/>
<dbReference type="OrthoDB" id="2111471at2"/>
<comment type="caution">
    <text evidence="3">The sequence shown here is derived from an EMBL/GenBank/DDBJ whole genome shotgun (WGS) entry which is preliminary data.</text>
</comment>
<dbReference type="GO" id="GO:0030246">
    <property type="term" value="F:carbohydrate binding"/>
    <property type="evidence" value="ECO:0007669"/>
    <property type="project" value="InterPro"/>
</dbReference>
<evidence type="ECO:0000256" key="1">
    <source>
        <dbReference type="SAM" id="SignalP"/>
    </source>
</evidence>
<evidence type="ECO:0000313" key="3">
    <source>
        <dbReference type="EMBL" id="RNL88718.1"/>
    </source>
</evidence>
<keyword evidence="1" id="KW-0732">Signal</keyword>
<gene>
    <name evidence="3" type="ORF">ED312_07995</name>
</gene>
<name>A0A3N0ELF6_SINP1</name>